<dbReference type="EMBL" id="CALTRL010000003">
    <property type="protein sequence ID" value="CAH7665727.1"/>
    <property type="molecule type" value="Genomic_DNA"/>
</dbReference>
<evidence type="ECO:0000256" key="2">
    <source>
        <dbReference type="SAM" id="Phobius"/>
    </source>
</evidence>
<evidence type="ECO:0000313" key="3">
    <source>
        <dbReference type="EMBL" id="CAH7665727.1"/>
    </source>
</evidence>
<proteinExistence type="predicted"/>
<feature type="region of interest" description="Disordered" evidence="1">
    <location>
        <begin position="1"/>
        <end position="149"/>
    </location>
</feature>
<feature type="compositionally biased region" description="Polar residues" evidence="1">
    <location>
        <begin position="111"/>
        <end position="139"/>
    </location>
</feature>
<evidence type="ECO:0000313" key="4">
    <source>
        <dbReference type="Proteomes" id="UP001153365"/>
    </source>
</evidence>
<gene>
    <name evidence="3" type="ORF">PPACK8108_LOCUS8</name>
</gene>
<feature type="compositionally biased region" description="Acidic residues" evidence="1">
    <location>
        <begin position="45"/>
        <end position="59"/>
    </location>
</feature>
<dbReference type="AlphaFoldDB" id="A0AAV0AET6"/>
<evidence type="ECO:0000256" key="1">
    <source>
        <dbReference type="SAM" id="MobiDB-lite"/>
    </source>
</evidence>
<sequence length="416" mass="47300">MTIDQKNHNRLSNQVYQQQPQPQPQQQQHGSHAFGGYESGTADSDYADDDDDDDDDDEAGPGFGVYKDQPTNRTHYTNLSTRPSSSQTFDNQTRRTSQSSRVPLYPPQPILSPTSSNPHSPLRSNFNVNSSNSQYFNNPPLSPVKPNDRDLVPIPALGSDWEKDEGRRDREWDGKPKLKILDKSKLKNNTVDVLVKRLDDPKRRFNLWIRGDHSYWGWFNRWMGLSVVALLLLLATLLLIFLIPRQPSLLYNNQSLMNSDNLKDVKFNRNSPNSFEFQTKMNLALDGRNSYANFKVHSLQATIKDLWSTDGQAVDVARADRLEDGSDSLTVDHKKLTPFDLRMKFSYTANSKNDTLWNNWYASCGHIWPGNSTRPKLSQLGLIVKFKVSGLIGKEFSERTLIKDIDCPVELPANAA</sequence>
<dbReference type="Proteomes" id="UP001153365">
    <property type="component" value="Unassembled WGS sequence"/>
</dbReference>
<keyword evidence="2" id="KW-0472">Membrane</keyword>
<reference evidence="3" key="1">
    <citation type="submission" date="2022-06" db="EMBL/GenBank/DDBJ databases">
        <authorList>
            <consortium name="SYNGENTA / RWTH Aachen University"/>
        </authorList>
    </citation>
    <scope>NUCLEOTIDE SEQUENCE</scope>
</reference>
<keyword evidence="2" id="KW-1133">Transmembrane helix</keyword>
<keyword evidence="4" id="KW-1185">Reference proteome</keyword>
<keyword evidence="2" id="KW-0812">Transmembrane</keyword>
<comment type="caution">
    <text evidence="3">The sequence shown here is derived from an EMBL/GenBank/DDBJ whole genome shotgun (WGS) entry which is preliminary data.</text>
</comment>
<accession>A0AAV0AET6</accession>
<organism evidence="3 4">
    <name type="scientific">Phakopsora pachyrhizi</name>
    <name type="common">Asian soybean rust disease fungus</name>
    <dbReference type="NCBI Taxonomy" id="170000"/>
    <lineage>
        <taxon>Eukaryota</taxon>
        <taxon>Fungi</taxon>
        <taxon>Dikarya</taxon>
        <taxon>Basidiomycota</taxon>
        <taxon>Pucciniomycotina</taxon>
        <taxon>Pucciniomycetes</taxon>
        <taxon>Pucciniales</taxon>
        <taxon>Phakopsoraceae</taxon>
        <taxon>Phakopsora</taxon>
    </lineage>
</organism>
<name>A0AAV0AET6_PHAPC</name>
<protein>
    <submittedName>
        <fullName evidence="3">Expressed protein</fullName>
    </submittedName>
</protein>
<feature type="compositionally biased region" description="Polar residues" evidence="1">
    <location>
        <begin position="69"/>
        <end position="101"/>
    </location>
</feature>
<feature type="transmembrane region" description="Helical" evidence="2">
    <location>
        <begin position="222"/>
        <end position="243"/>
    </location>
</feature>
<feature type="compositionally biased region" description="Low complexity" evidence="1">
    <location>
        <begin position="17"/>
        <end position="28"/>
    </location>
</feature>